<name>A0ABV0Z8X0_9TELE</name>
<comment type="caution">
    <text evidence="2">The sequence shown here is derived from an EMBL/GenBank/DDBJ whole genome shotgun (WGS) entry which is preliminary data.</text>
</comment>
<sequence>MFVIKELPDLCSSSLDQESLQPLQIKKGEEEQNPKETLPGSSETEVSGEDEDDNLSVFGSKTEDSDEDWRKTRKRQSESQQKCQAWHNFCFWLNVKRTQEGKRQQAAPLADWSLQWEQAQLCAKKDIGGKSVLYLLRPELTN</sequence>
<feature type="region of interest" description="Disordered" evidence="1">
    <location>
        <begin position="18"/>
        <end position="83"/>
    </location>
</feature>
<dbReference type="EMBL" id="JAHRIP010056621">
    <property type="protein sequence ID" value="MEQ2302222.1"/>
    <property type="molecule type" value="Genomic_DNA"/>
</dbReference>
<evidence type="ECO:0000256" key="1">
    <source>
        <dbReference type="SAM" id="MobiDB-lite"/>
    </source>
</evidence>
<protein>
    <submittedName>
        <fullName evidence="2">Uncharacterized protein</fullName>
    </submittedName>
</protein>
<reference evidence="2 3" key="1">
    <citation type="submission" date="2021-06" db="EMBL/GenBank/DDBJ databases">
        <authorList>
            <person name="Palmer J.M."/>
        </authorList>
    </citation>
    <scope>NUCLEOTIDE SEQUENCE [LARGE SCALE GENOMIC DNA]</scope>
    <source>
        <strain evidence="2 3">AS_MEX2019</strain>
        <tissue evidence="2">Muscle</tissue>
    </source>
</reference>
<organism evidence="2 3">
    <name type="scientific">Ameca splendens</name>
    <dbReference type="NCBI Taxonomy" id="208324"/>
    <lineage>
        <taxon>Eukaryota</taxon>
        <taxon>Metazoa</taxon>
        <taxon>Chordata</taxon>
        <taxon>Craniata</taxon>
        <taxon>Vertebrata</taxon>
        <taxon>Euteleostomi</taxon>
        <taxon>Actinopterygii</taxon>
        <taxon>Neopterygii</taxon>
        <taxon>Teleostei</taxon>
        <taxon>Neoteleostei</taxon>
        <taxon>Acanthomorphata</taxon>
        <taxon>Ovalentaria</taxon>
        <taxon>Atherinomorphae</taxon>
        <taxon>Cyprinodontiformes</taxon>
        <taxon>Goodeidae</taxon>
        <taxon>Ameca</taxon>
    </lineage>
</organism>
<evidence type="ECO:0000313" key="2">
    <source>
        <dbReference type="EMBL" id="MEQ2302222.1"/>
    </source>
</evidence>
<proteinExistence type="predicted"/>
<gene>
    <name evidence="2" type="ORF">AMECASPLE_004509</name>
</gene>
<evidence type="ECO:0000313" key="3">
    <source>
        <dbReference type="Proteomes" id="UP001469553"/>
    </source>
</evidence>
<accession>A0ABV0Z8X0</accession>
<keyword evidence="3" id="KW-1185">Reference proteome</keyword>
<dbReference type="Proteomes" id="UP001469553">
    <property type="component" value="Unassembled WGS sequence"/>
</dbReference>